<keyword evidence="2" id="KW-0812">Transmembrane</keyword>
<feature type="transmembrane region" description="Helical" evidence="2">
    <location>
        <begin position="30"/>
        <end position="48"/>
    </location>
</feature>
<reference evidence="4" key="1">
    <citation type="submission" date="2016-10" db="EMBL/GenBank/DDBJ databases">
        <authorList>
            <person name="Varghese N."/>
            <person name="Submissions S."/>
        </authorList>
    </citation>
    <scope>NUCLEOTIDE SEQUENCE [LARGE SCALE GENOMIC DNA]</scope>
    <source>
        <strain evidence="4">DSM 46838</strain>
    </source>
</reference>
<keyword evidence="2" id="KW-0472">Membrane</keyword>
<feature type="transmembrane region" description="Helical" evidence="2">
    <location>
        <begin position="54"/>
        <end position="73"/>
    </location>
</feature>
<name>A0A1I2IEQ7_9ACTN</name>
<evidence type="ECO:0000313" key="4">
    <source>
        <dbReference type="Proteomes" id="UP000198589"/>
    </source>
</evidence>
<sequence>MTTLTPGCDPDMSTTGAPFGARPADAGPRVRSGLVLLAVVAGSVLLATGDAVPMLLAVPVGAVGALCALALAARGIALAQHVGAAAAGPVGRLPHRARPVPTVPR</sequence>
<protein>
    <submittedName>
        <fullName evidence="3">Uncharacterized protein</fullName>
    </submittedName>
</protein>
<proteinExistence type="predicted"/>
<dbReference type="AlphaFoldDB" id="A0A1I2IEQ7"/>
<keyword evidence="2" id="KW-1133">Transmembrane helix</keyword>
<evidence type="ECO:0000256" key="1">
    <source>
        <dbReference type="SAM" id="MobiDB-lite"/>
    </source>
</evidence>
<evidence type="ECO:0000256" key="2">
    <source>
        <dbReference type="SAM" id="Phobius"/>
    </source>
</evidence>
<accession>A0A1I2IEQ7</accession>
<organism evidence="3 4">
    <name type="scientific">Blastococcus tunisiensis</name>
    <dbReference type="NCBI Taxonomy" id="1798228"/>
    <lineage>
        <taxon>Bacteria</taxon>
        <taxon>Bacillati</taxon>
        <taxon>Actinomycetota</taxon>
        <taxon>Actinomycetes</taxon>
        <taxon>Geodermatophilales</taxon>
        <taxon>Geodermatophilaceae</taxon>
        <taxon>Blastococcus</taxon>
    </lineage>
</organism>
<dbReference type="RefSeq" id="WP_092201041.1">
    <property type="nucleotide sequence ID" value="NZ_FOND01000013.1"/>
</dbReference>
<dbReference type="EMBL" id="FOND01000013">
    <property type="protein sequence ID" value="SFF40704.1"/>
    <property type="molecule type" value="Genomic_DNA"/>
</dbReference>
<dbReference type="Proteomes" id="UP000198589">
    <property type="component" value="Unassembled WGS sequence"/>
</dbReference>
<gene>
    <name evidence="3" type="ORF">SAMN05216574_11321</name>
</gene>
<feature type="region of interest" description="Disordered" evidence="1">
    <location>
        <begin position="1"/>
        <end position="24"/>
    </location>
</feature>
<dbReference type="STRING" id="1798228.SAMN05216574_11321"/>
<keyword evidence="4" id="KW-1185">Reference proteome</keyword>
<evidence type="ECO:0000313" key="3">
    <source>
        <dbReference type="EMBL" id="SFF40704.1"/>
    </source>
</evidence>